<evidence type="ECO:0000256" key="1">
    <source>
        <dbReference type="ARBA" id="ARBA00023015"/>
    </source>
</evidence>
<dbReference type="EMBL" id="FPBO01000002">
    <property type="protein sequence ID" value="SFU38251.1"/>
    <property type="molecule type" value="Genomic_DNA"/>
</dbReference>
<evidence type="ECO:0000256" key="3">
    <source>
        <dbReference type="ARBA" id="ARBA00023163"/>
    </source>
</evidence>
<dbReference type="RefSeq" id="WP_177306912.1">
    <property type="nucleotide sequence ID" value="NZ_FPBO01000002.1"/>
</dbReference>
<dbReference type="Gene3D" id="1.10.357.10">
    <property type="entry name" value="Tetracycline Repressor, domain 2"/>
    <property type="match status" value="1"/>
</dbReference>
<dbReference type="InterPro" id="IPR009057">
    <property type="entry name" value="Homeodomain-like_sf"/>
</dbReference>
<dbReference type="PANTHER" id="PTHR30055">
    <property type="entry name" value="HTH-TYPE TRANSCRIPTIONAL REGULATOR RUTR"/>
    <property type="match status" value="1"/>
</dbReference>
<dbReference type="Pfam" id="PF00440">
    <property type="entry name" value="TetR_N"/>
    <property type="match status" value="1"/>
</dbReference>
<dbReference type="InterPro" id="IPR025996">
    <property type="entry name" value="MT1864/Rv1816-like_C"/>
</dbReference>
<organism evidence="7 8">
    <name type="scientific">Pseudoduganella namucuonensis</name>
    <dbReference type="NCBI Taxonomy" id="1035707"/>
    <lineage>
        <taxon>Bacteria</taxon>
        <taxon>Pseudomonadati</taxon>
        <taxon>Pseudomonadota</taxon>
        <taxon>Betaproteobacteria</taxon>
        <taxon>Burkholderiales</taxon>
        <taxon>Oxalobacteraceae</taxon>
        <taxon>Telluria group</taxon>
        <taxon>Pseudoduganella</taxon>
    </lineage>
</organism>
<dbReference type="GO" id="GO:0000976">
    <property type="term" value="F:transcription cis-regulatory region binding"/>
    <property type="evidence" value="ECO:0007669"/>
    <property type="project" value="TreeGrafter"/>
</dbReference>
<keyword evidence="3" id="KW-0804">Transcription</keyword>
<evidence type="ECO:0000256" key="4">
    <source>
        <dbReference type="PROSITE-ProRule" id="PRU00335"/>
    </source>
</evidence>
<accession>A0A1I7FQ18</accession>
<dbReference type="SUPFAM" id="SSF46689">
    <property type="entry name" value="Homeodomain-like"/>
    <property type="match status" value="1"/>
</dbReference>
<feature type="compositionally biased region" description="Low complexity" evidence="5">
    <location>
        <begin position="16"/>
        <end position="37"/>
    </location>
</feature>
<dbReference type="PANTHER" id="PTHR30055:SF220">
    <property type="entry name" value="TETR-FAMILY REGULATORY PROTEIN"/>
    <property type="match status" value="1"/>
</dbReference>
<keyword evidence="8" id="KW-1185">Reference proteome</keyword>
<reference evidence="8" key="1">
    <citation type="submission" date="2016-10" db="EMBL/GenBank/DDBJ databases">
        <authorList>
            <person name="Varghese N."/>
            <person name="Submissions S."/>
        </authorList>
    </citation>
    <scope>NUCLEOTIDE SEQUENCE [LARGE SCALE GENOMIC DNA]</scope>
    <source>
        <strain evidence="8">CGMCC 1.11014</strain>
    </source>
</reference>
<sequence length="262" mass="28245">MQKISLSTPSEESDAAAEIASGAAKKPARASRAASPSYHHGDLRNALIVAGRRLLNEIGANELSLRHVARSVGVSIAAPSHHFEGKDGLLAAIASDGFHELAALRRGIVASTTDPLRRLYRIMECYVSFAEREKGLFYLMVGPRMWDKKKPPRELNALATSSFNLFASAVCEYASAKGWTDKDFELLVHAAWSVEHGVAMLILTNQVPGPGRKMKAEHMVQFSLSMLLNGIAAGPENFAQIESQVAPGSAAPDSARGGRKKR</sequence>
<evidence type="ECO:0000256" key="5">
    <source>
        <dbReference type="SAM" id="MobiDB-lite"/>
    </source>
</evidence>
<dbReference type="STRING" id="1035707.SAMN05216552_1002202"/>
<dbReference type="InterPro" id="IPR050109">
    <property type="entry name" value="HTH-type_TetR-like_transc_reg"/>
</dbReference>
<feature type="domain" description="HTH tetR-type" evidence="6">
    <location>
        <begin position="41"/>
        <end position="101"/>
    </location>
</feature>
<dbReference type="Pfam" id="PF13305">
    <property type="entry name" value="TetR_C_33"/>
    <property type="match status" value="1"/>
</dbReference>
<keyword evidence="1" id="KW-0805">Transcription regulation</keyword>
<feature type="region of interest" description="Disordered" evidence="5">
    <location>
        <begin position="1"/>
        <end position="38"/>
    </location>
</feature>
<name>A0A1I7FQ18_9BURK</name>
<keyword evidence="2 4" id="KW-0238">DNA-binding</keyword>
<evidence type="ECO:0000256" key="2">
    <source>
        <dbReference type="ARBA" id="ARBA00023125"/>
    </source>
</evidence>
<dbReference type="AlphaFoldDB" id="A0A1I7FQ18"/>
<dbReference type="PROSITE" id="PS50977">
    <property type="entry name" value="HTH_TETR_2"/>
    <property type="match status" value="1"/>
</dbReference>
<protein>
    <submittedName>
        <fullName evidence="7">Transcriptional regulator, TetR family</fullName>
    </submittedName>
</protein>
<dbReference type="InterPro" id="IPR001647">
    <property type="entry name" value="HTH_TetR"/>
</dbReference>
<feature type="region of interest" description="Disordered" evidence="5">
    <location>
        <begin position="243"/>
        <end position="262"/>
    </location>
</feature>
<evidence type="ECO:0000313" key="7">
    <source>
        <dbReference type="EMBL" id="SFU38251.1"/>
    </source>
</evidence>
<dbReference type="InterPro" id="IPR036271">
    <property type="entry name" value="Tet_transcr_reg_TetR-rel_C_sf"/>
</dbReference>
<evidence type="ECO:0000259" key="6">
    <source>
        <dbReference type="PROSITE" id="PS50977"/>
    </source>
</evidence>
<gene>
    <name evidence="7" type="ORF">SAMN05216552_1002202</name>
</gene>
<dbReference type="Proteomes" id="UP000199391">
    <property type="component" value="Unassembled WGS sequence"/>
</dbReference>
<proteinExistence type="predicted"/>
<dbReference type="SUPFAM" id="SSF48498">
    <property type="entry name" value="Tetracyclin repressor-like, C-terminal domain"/>
    <property type="match status" value="1"/>
</dbReference>
<evidence type="ECO:0000313" key="8">
    <source>
        <dbReference type="Proteomes" id="UP000199391"/>
    </source>
</evidence>
<feature type="DNA-binding region" description="H-T-H motif" evidence="4">
    <location>
        <begin position="64"/>
        <end position="83"/>
    </location>
</feature>
<dbReference type="GO" id="GO:0003700">
    <property type="term" value="F:DNA-binding transcription factor activity"/>
    <property type="evidence" value="ECO:0007669"/>
    <property type="project" value="TreeGrafter"/>
</dbReference>